<dbReference type="SUPFAM" id="SSF53335">
    <property type="entry name" value="S-adenosyl-L-methionine-dependent methyltransferases"/>
    <property type="match status" value="1"/>
</dbReference>
<reference evidence="3" key="1">
    <citation type="submission" date="2015-10" db="EMBL/GenBank/DDBJ databases">
        <title>Analysis of five complete genome sequences for members of the class Peribacteria in the recently recognized Peregrinibacteria bacterial phylum.</title>
        <authorList>
            <person name="Anantharaman K."/>
            <person name="Brown C.T."/>
            <person name="Burstein D."/>
            <person name="Castelle C.J."/>
            <person name="Probst A.J."/>
            <person name="Thomas B.C."/>
            <person name="Williams K.H."/>
            <person name="Banfield J.F."/>
        </authorList>
    </citation>
    <scope>NUCLEOTIDE SEQUENCE [LARGE SCALE GENOMIC DNA]</scope>
</reference>
<dbReference type="Pfam" id="PF08241">
    <property type="entry name" value="Methyltransf_11"/>
    <property type="match status" value="1"/>
</dbReference>
<dbReference type="AlphaFoldDB" id="A0A0S1SSZ3"/>
<dbReference type="Gene3D" id="3.40.50.150">
    <property type="entry name" value="Vaccinia Virus protein VP39"/>
    <property type="match status" value="1"/>
</dbReference>
<dbReference type="GO" id="GO:0010420">
    <property type="term" value="F:polyprenyldihydroxybenzoate methyltransferase activity"/>
    <property type="evidence" value="ECO:0007669"/>
    <property type="project" value="TreeGrafter"/>
</dbReference>
<accession>A0A0S1SSZ3</accession>
<proteinExistence type="predicted"/>
<organism evidence="2 3">
    <name type="scientific">Candidatus Peribacter riflensis</name>
    <dbReference type="NCBI Taxonomy" id="1735162"/>
    <lineage>
        <taxon>Bacteria</taxon>
        <taxon>Candidatus Peregrinibacteriota</taxon>
        <taxon>Candidatus Peribacteria</taxon>
        <taxon>Candidatus Peribacterales</taxon>
        <taxon>Candidatus Peribacteraceae</taxon>
        <taxon>Candidatus Peribacter</taxon>
    </lineage>
</organism>
<keyword evidence="2" id="KW-0808">Transferase</keyword>
<evidence type="ECO:0000313" key="3">
    <source>
        <dbReference type="Proteomes" id="UP000069135"/>
    </source>
</evidence>
<sequence>MGILDAIGLTRKITRPRLRAFLRRHATDKRVLDVGCGAASYRDLFPQVTTLDIAPREGVNVDIVADAHDLHQIPDASFDVVLCTEVLEHLHTPSQAIAEFRRVLKPGGLLLLSTRFIFPLHDVPGDYYRYTKYGLRHLLKDFEVLELTEEASTVETLAVLEQRIGFQCETLGWKPFKLFWFLLAAVTRWCGWLLSREYGDIRQQVPEKNILTSGYYVAARR</sequence>
<keyword evidence="2" id="KW-0489">Methyltransferase</keyword>
<name>A0A0S1SSZ3_9BACT</name>
<dbReference type="InterPro" id="IPR013216">
    <property type="entry name" value="Methyltransf_11"/>
</dbReference>
<dbReference type="PANTHER" id="PTHR43464:SF23">
    <property type="entry name" value="JUVENILE HORMONE ACID O-METHYLTRANSFERASE"/>
    <property type="match status" value="1"/>
</dbReference>
<accession>A0A0S1SN90</accession>
<dbReference type="InterPro" id="IPR029063">
    <property type="entry name" value="SAM-dependent_MTases_sf"/>
</dbReference>
<dbReference type="KEGG" id="prf:PeribacterA2_0940"/>
<dbReference type="PATRIC" id="fig|1735161.3.peg.919"/>
<dbReference type="EMBL" id="CP013065">
    <property type="protein sequence ID" value="ALM13606.1"/>
    <property type="molecule type" value="Genomic_DNA"/>
</dbReference>
<reference evidence="2 3" key="2">
    <citation type="journal article" date="2016" name="PeerJ">
        <title>Analysis of five complete genome sequences for members of the class Peribacteria in the recently recognized Peregrinibacteria bacterial phylum.</title>
        <authorList>
            <person name="Anantharaman K."/>
            <person name="Brown C.T."/>
            <person name="Burstein D."/>
            <person name="Castelle C.J."/>
            <person name="Probst A.J."/>
            <person name="Thomas B.C."/>
            <person name="Williams K.H."/>
            <person name="Banfield J.F."/>
        </authorList>
    </citation>
    <scope>NUCLEOTIDE SEQUENCE [LARGE SCALE GENOMIC DNA]</scope>
    <source>
        <strain evidence="2">RIFOXYD1_FULL_PER-ii_59_16</strain>
    </source>
</reference>
<protein>
    <submittedName>
        <fullName evidence="2">Type 11 methyltransferase</fullName>
    </submittedName>
</protein>
<accession>A0A0S1SPH6</accession>
<feature type="domain" description="Methyltransferase type 11" evidence="1">
    <location>
        <begin position="32"/>
        <end position="111"/>
    </location>
</feature>
<dbReference type="Proteomes" id="UP000069135">
    <property type="component" value="Chromosome"/>
</dbReference>
<evidence type="ECO:0000313" key="2">
    <source>
        <dbReference type="EMBL" id="ALM13606.1"/>
    </source>
</evidence>
<accession>A0A0S1SX64</accession>
<evidence type="ECO:0000259" key="1">
    <source>
        <dbReference type="Pfam" id="PF08241"/>
    </source>
</evidence>
<accession>A0A0S1SHW3</accession>
<gene>
    <name evidence="2" type="ORF">PeribacterD1_0940</name>
</gene>
<dbReference type="STRING" id="1735162.PeribacterB2_0942"/>
<dbReference type="CDD" id="cd02440">
    <property type="entry name" value="AdoMet_MTases"/>
    <property type="match status" value="1"/>
</dbReference>
<dbReference type="PANTHER" id="PTHR43464">
    <property type="entry name" value="METHYLTRANSFERASE"/>
    <property type="match status" value="1"/>
</dbReference>
<dbReference type="GO" id="GO:0032259">
    <property type="term" value="P:methylation"/>
    <property type="evidence" value="ECO:0007669"/>
    <property type="project" value="UniProtKB-KW"/>
</dbReference>